<dbReference type="Gene3D" id="3.20.20.140">
    <property type="entry name" value="Metal-dependent hydrolases"/>
    <property type="match status" value="1"/>
</dbReference>
<accession>A0A9D4N2T7</accession>
<dbReference type="InterPro" id="IPR032466">
    <property type="entry name" value="Metal_Hydrolase"/>
</dbReference>
<feature type="compositionally biased region" description="Polar residues" evidence="2">
    <location>
        <begin position="198"/>
        <end position="212"/>
    </location>
</feature>
<organism evidence="3 4">
    <name type="scientific">Dreissena polymorpha</name>
    <name type="common">Zebra mussel</name>
    <name type="synonym">Mytilus polymorpha</name>
    <dbReference type="NCBI Taxonomy" id="45954"/>
    <lineage>
        <taxon>Eukaryota</taxon>
        <taxon>Metazoa</taxon>
        <taxon>Spiralia</taxon>
        <taxon>Lophotrochozoa</taxon>
        <taxon>Mollusca</taxon>
        <taxon>Bivalvia</taxon>
        <taxon>Autobranchia</taxon>
        <taxon>Heteroconchia</taxon>
        <taxon>Euheterodonta</taxon>
        <taxon>Imparidentia</taxon>
        <taxon>Neoheterodontei</taxon>
        <taxon>Myida</taxon>
        <taxon>Dreissenoidea</taxon>
        <taxon>Dreissenidae</taxon>
        <taxon>Dreissena</taxon>
    </lineage>
</organism>
<evidence type="ECO:0000313" key="3">
    <source>
        <dbReference type="EMBL" id="KAH3886853.1"/>
    </source>
</evidence>
<feature type="region of interest" description="Disordered" evidence="2">
    <location>
        <begin position="375"/>
        <end position="396"/>
    </location>
</feature>
<comment type="caution">
    <text evidence="3">The sequence shown here is derived from an EMBL/GenBank/DDBJ whole genome shotgun (WGS) entry which is preliminary data.</text>
</comment>
<proteinExistence type="inferred from homology"/>
<feature type="region of interest" description="Disordered" evidence="2">
    <location>
        <begin position="142"/>
        <end position="183"/>
    </location>
</feature>
<feature type="compositionally biased region" description="Basic and acidic residues" evidence="2">
    <location>
        <begin position="251"/>
        <end position="278"/>
    </location>
</feature>
<dbReference type="GO" id="GO:0016788">
    <property type="term" value="F:hydrolase activity, acting on ester bonds"/>
    <property type="evidence" value="ECO:0007669"/>
    <property type="project" value="InterPro"/>
</dbReference>
<evidence type="ECO:0000256" key="2">
    <source>
        <dbReference type="SAM" id="MobiDB-lite"/>
    </source>
</evidence>
<dbReference type="InterPro" id="IPR001130">
    <property type="entry name" value="TatD-like"/>
</dbReference>
<feature type="region of interest" description="Disordered" evidence="2">
    <location>
        <begin position="198"/>
        <end position="351"/>
    </location>
</feature>
<dbReference type="AlphaFoldDB" id="A0A9D4N2T7"/>
<dbReference type="SUPFAM" id="SSF51556">
    <property type="entry name" value="Metallo-dependent hydrolases"/>
    <property type="match status" value="1"/>
</dbReference>
<gene>
    <name evidence="3" type="ORF">DPMN_010866</name>
</gene>
<reference evidence="3" key="2">
    <citation type="submission" date="2020-11" db="EMBL/GenBank/DDBJ databases">
        <authorList>
            <person name="McCartney M.A."/>
            <person name="Auch B."/>
            <person name="Kono T."/>
            <person name="Mallez S."/>
            <person name="Becker A."/>
            <person name="Gohl D.M."/>
            <person name="Silverstein K.A.T."/>
            <person name="Koren S."/>
            <person name="Bechman K.B."/>
            <person name="Herman A."/>
            <person name="Abrahante J.E."/>
            <person name="Garbe J."/>
        </authorList>
    </citation>
    <scope>NUCLEOTIDE SEQUENCE</scope>
    <source>
        <strain evidence="3">Duluth1</strain>
        <tissue evidence="3">Whole animal</tissue>
    </source>
</reference>
<evidence type="ECO:0000256" key="1">
    <source>
        <dbReference type="ARBA" id="ARBA00009275"/>
    </source>
</evidence>
<sequence length="681" mass="75386">MANNANMAREVKNLLGKDRLHPNPDRFAKDLVFLAGSERKLADELLMEMVAMANGKIKASTKAVRQATEKWLMRLASSLDVYHAYFKQWISDNVWELPQAKVSKVDQEYDSNRCRRDIRERVPTLRYVGNEVLDEESLLASNSDDDLDLGSDSGKLLESPRSSASTAYMKEQPDVNTERQCQGGVGRGLMQLVSKTTGMPINPETLSLQQGVKNAGLSRVSSPSEMSGVMPDRAEPLQRSDACVGASLLTDADRPAEKEPVQRSKESVGDSLPTDKQRPVGASLPTYKPRLVGDSLPTDKQRPVGASLPTDKPRLVGASLPTDKQRPDVEGRRQGSHQPLVVRPSTSGVSRIVAETNQEGELIITIPGKRRREDEVLGESSSVVASSGPMKRQTRKGYKPCVVPGCTGPTGFVKLHAYRYHILGVFDEHLPAFEDAVVRRRVAALRQAATWLLVKVATLDDLVKYVAMQKLLDRKDTTEITEAQRKAMDGICNFFNVMAPTMYQLDPPNCPAVLVHWKALVLMAASLQEDERKYWRDIFGAPQVSEVEATLAVGPKAVDCHFHPDRLARRLGVQTSCPVVDIWERGQVEREERVSLKGEVAVFCDPATFPSVAYIAELPSSVGVAVGIHPRLANQSQDNLDEWIGHMKHLVGKERVVGFGEIGLDLTEPEKDWHQKEHDIC</sequence>
<reference evidence="3" key="1">
    <citation type="journal article" date="2019" name="bioRxiv">
        <title>The Genome of the Zebra Mussel, Dreissena polymorpha: A Resource for Invasive Species Research.</title>
        <authorList>
            <person name="McCartney M.A."/>
            <person name="Auch B."/>
            <person name="Kono T."/>
            <person name="Mallez S."/>
            <person name="Zhang Y."/>
            <person name="Obille A."/>
            <person name="Becker A."/>
            <person name="Abrahante J.E."/>
            <person name="Garbe J."/>
            <person name="Badalamenti J.P."/>
            <person name="Herman A."/>
            <person name="Mangelson H."/>
            <person name="Liachko I."/>
            <person name="Sullivan S."/>
            <person name="Sone E.D."/>
            <person name="Koren S."/>
            <person name="Silverstein K.A.T."/>
            <person name="Beckman K.B."/>
            <person name="Gohl D.M."/>
        </authorList>
    </citation>
    <scope>NUCLEOTIDE SEQUENCE</scope>
    <source>
        <strain evidence="3">Duluth1</strain>
        <tissue evidence="3">Whole animal</tissue>
    </source>
</reference>
<dbReference type="Proteomes" id="UP000828390">
    <property type="component" value="Unassembled WGS sequence"/>
</dbReference>
<dbReference type="Pfam" id="PF01026">
    <property type="entry name" value="TatD_DNase"/>
    <property type="match status" value="1"/>
</dbReference>
<evidence type="ECO:0000313" key="4">
    <source>
        <dbReference type="Proteomes" id="UP000828390"/>
    </source>
</evidence>
<comment type="similarity">
    <text evidence="1">Belongs to the metallo-dependent hydrolases superfamily. TatD-type hydrolase family.</text>
</comment>
<dbReference type="EMBL" id="JAIWYP010000001">
    <property type="protein sequence ID" value="KAH3886853.1"/>
    <property type="molecule type" value="Genomic_DNA"/>
</dbReference>
<feature type="compositionally biased region" description="Basic and acidic residues" evidence="2">
    <location>
        <begin position="323"/>
        <end position="333"/>
    </location>
</feature>
<keyword evidence="4" id="KW-1185">Reference proteome</keyword>
<protein>
    <submittedName>
        <fullName evidence="3">Uncharacterized protein</fullName>
    </submittedName>
</protein>
<name>A0A9D4N2T7_DREPO</name>
<feature type="compositionally biased region" description="Low complexity" evidence="2">
    <location>
        <begin position="150"/>
        <end position="159"/>
    </location>
</feature>
<dbReference type="PANTHER" id="PTHR46363:SF1">
    <property type="entry name" value="DEOXYRIBONUCLEASE TATDN2-RELATED"/>
    <property type="match status" value="1"/>
</dbReference>
<dbReference type="PANTHER" id="PTHR46363">
    <property type="entry name" value="DEOXYRIBONUCLEASE TATDN2-RELATED"/>
    <property type="match status" value="1"/>
</dbReference>